<dbReference type="PANTHER" id="PTHR30231:SF41">
    <property type="entry name" value="DNA POLYMERASE III SUBUNIT EPSILON"/>
    <property type="match status" value="1"/>
</dbReference>
<accession>A0A2D0MYW8</accession>
<dbReference type="GO" id="GO:0003887">
    <property type="term" value="F:DNA-directed DNA polymerase activity"/>
    <property type="evidence" value="ECO:0007669"/>
    <property type="project" value="InterPro"/>
</dbReference>
<gene>
    <name evidence="4" type="ORF">CRP01_37155</name>
</gene>
<name>A0A2D0MYW8_FLAN2</name>
<dbReference type="SUPFAM" id="SSF82771">
    <property type="entry name" value="GIY-YIG endonuclease"/>
    <property type="match status" value="1"/>
</dbReference>
<comment type="subunit">
    <text evidence="2">DNA polymerase III contains a core (composed of alpha, epsilon and theta chains) that associates with a tau subunit. This core dimerizes to form the POLIII' complex. PolIII' associates with the gamma complex (composed of gamma, delta, delta', psi and chi chains) and with the beta chain to form the complete DNA polymerase III complex.</text>
</comment>
<sequence length="463" mass="53979">MSKRYAIVDIETTGGRASRDKITEIAVVIHDGQRIIDSFESLVNPECYIPYGITQLTGITQEMVADAPKFYEIARKFVEITEGAVFVAHNVRFDYGFIREEFARLGYTYSRRQLCTVRLSRKSFPGLPSYSLGNLIRHFRIQVNDRHRAMADVMATVQLFERILDQEKSEQEIKQMVNLGIRESKLPKNLSIEKIHALPEDCGVYYLHDEQGRVVYVGKSINIRKRIAEHFADQTEKARKLQERVHDISYELTGSELLALLLESFEIKRLSPPVNRAQRMRNFPFVIHYYHNEAGYLCFEMARVAARERKKLQLVSEYPTMSRAKSRLEYIFREYELCARYCQLDSSRGPCFHFHLQQCRGACAHVESPEEYNLRAAEALERLSTIFEQDFFILDNGRHRDEYSVVHIQDGAYRGFGYIGQDDNLSVTMLRDAIKNYPSSPETTRIIQRYLHQNPKIKIIKCR</sequence>
<comment type="caution">
    <text evidence="4">The sequence shown here is derived from an EMBL/GenBank/DDBJ whole genome shotgun (WGS) entry which is preliminary data.</text>
</comment>
<dbReference type="CDD" id="cd10434">
    <property type="entry name" value="GIY-YIG_UvrC_Cho"/>
    <property type="match status" value="1"/>
</dbReference>
<dbReference type="Pfam" id="PF00929">
    <property type="entry name" value="RNase_T"/>
    <property type="match status" value="1"/>
</dbReference>
<dbReference type="GO" id="GO:0045004">
    <property type="term" value="P:DNA replication proofreading"/>
    <property type="evidence" value="ECO:0007669"/>
    <property type="project" value="TreeGrafter"/>
</dbReference>
<keyword evidence="5" id="KW-1185">Reference proteome</keyword>
<evidence type="ECO:0000259" key="3">
    <source>
        <dbReference type="PROSITE" id="PS50164"/>
    </source>
</evidence>
<dbReference type="InterPro" id="IPR013520">
    <property type="entry name" value="Ribonucl_H"/>
</dbReference>
<dbReference type="FunFam" id="3.30.420.10:FF:000045">
    <property type="entry name" value="3'-5' exonuclease DinG"/>
    <property type="match status" value="1"/>
</dbReference>
<dbReference type="EMBL" id="PDUD01000055">
    <property type="protein sequence ID" value="PHN01417.1"/>
    <property type="molecule type" value="Genomic_DNA"/>
</dbReference>
<dbReference type="InterPro" id="IPR006054">
    <property type="entry name" value="DnaQ"/>
</dbReference>
<dbReference type="PANTHER" id="PTHR30231">
    <property type="entry name" value="DNA POLYMERASE III SUBUNIT EPSILON"/>
    <property type="match status" value="1"/>
</dbReference>
<dbReference type="InterPro" id="IPR000305">
    <property type="entry name" value="GIY-YIG_endonuc"/>
</dbReference>
<dbReference type="GO" id="GO:0003677">
    <property type="term" value="F:DNA binding"/>
    <property type="evidence" value="ECO:0007669"/>
    <property type="project" value="InterPro"/>
</dbReference>
<evidence type="ECO:0000313" key="4">
    <source>
        <dbReference type="EMBL" id="PHN01417.1"/>
    </source>
</evidence>
<proteinExistence type="predicted"/>
<feature type="domain" description="GIY-YIG" evidence="3">
    <location>
        <begin position="200"/>
        <end position="276"/>
    </location>
</feature>
<dbReference type="SMART" id="SM00479">
    <property type="entry name" value="EXOIII"/>
    <property type="match status" value="1"/>
</dbReference>
<dbReference type="PROSITE" id="PS50164">
    <property type="entry name" value="GIY_YIG"/>
    <property type="match status" value="1"/>
</dbReference>
<protein>
    <submittedName>
        <fullName evidence="4">DNA polymerase III subunit epsilon</fullName>
    </submittedName>
</protein>
<dbReference type="SUPFAM" id="SSF53098">
    <property type="entry name" value="Ribonuclease H-like"/>
    <property type="match status" value="1"/>
</dbReference>
<dbReference type="GO" id="GO:0006289">
    <property type="term" value="P:nucleotide-excision repair"/>
    <property type="evidence" value="ECO:0007669"/>
    <property type="project" value="InterPro"/>
</dbReference>
<dbReference type="AlphaFoldDB" id="A0A2D0MYW8"/>
<dbReference type="Pfam" id="PF01541">
    <property type="entry name" value="GIY-YIG"/>
    <property type="match status" value="1"/>
</dbReference>
<evidence type="ECO:0000313" key="5">
    <source>
        <dbReference type="Proteomes" id="UP000223913"/>
    </source>
</evidence>
<dbReference type="Gene3D" id="3.30.420.10">
    <property type="entry name" value="Ribonuclease H-like superfamily/Ribonuclease H"/>
    <property type="match status" value="1"/>
</dbReference>
<reference evidence="4 5" key="1">
    <citation type="submission" date="2017-10" db="EMBL/GenBank/DDBJ databases">
        <title>The draft genome sequence of Lewinella nigricans NBRC 102662.</title>
        <authorList>
            <person name="Wang K."/>
        </authorList>
    </citation>
    <scope>NUCLEOTIDE SEQUENCE [LARGE SCALE GENOMIC DNA]</scope>
    <source>
        <strain evidence="4 5">NBRC 102662</strain>
    </source>
</reference>
<evidence type="ECO:0000256" key="2">
    <source>
        <dbReference type="ARBA" id="ARBA00026073"/>
    </source>
</evidence>
<dbReference type="InterPro" id="IPR035901">
    <property type="entry name" value="GIY-YIG_endonuc_sf"/>
</dbReference>
<organism evidence="4 5">
    <name type="scientific">Flavilitoribacter nigricans (strain ATCC 23147 / DSM 23189 / NBRC 102662 / NCIMB 1420 / SS-2)</name>
    <name type="common">Lewinella nigricans</name>
    <dbReference type="NCBI Taxonomy" id="1122177"/>
    <lineage>
        <taxon>Bacteria</taxon>
        <taxon>Pseudomonadati</taxon>
        <taxon>Bacteroidota</taxon>
        <taxon>Saprospiria</taxon>
        <taxon>Saprospirales</taxon>
        <taxon>Lewinellaceae</taxon>
        <taxon>Flavilitoribacter</taxon>
    </lineage>
</organism>
<dbReference type="GO" id="GO:0008408">
    <property type="term" value="F:3'-5' exonuclease activity"/>
    <property type="evidence" value="ECO:0007669"/>
    <property type="project" value="TreeGrafter"/>
</dbReference>
<dbReference type="InterPro" id="IPR012337">
    <property type="entry name" value="RNaseH-like_sf"/>
</dbReference>
<dbReference type="Gene3D" id="3.40.1440.10">
    <property type="entry name" value="GIY-YIG endonuclease"/>
    <property type="match status" value="1"/>
</dbReference>
<dbReference type="CDD" id="cd06127">
    <property type="entry name" value="DEDDh"/>
    <property type="match status" value="1"/>
</dbReference>
<dbReference type="Proteomes" id="UP000223913">
    <property type="component" value="Unassembled WGS sequence"/>
</dbReference>
<evidence type="ECO:0000256" key="1">
    <source>
        <dbReference type="ARBA" id="ARBA00025483"/>
    </source>
</evidence>
<dbReference type="OrthoDB" id="9803913at2"/>
<comment type="function">
    <text evidence="1">DNA polymerase III is a complex, multichain enzyme responsible for most of the replicative synthesis in bacteria. The epsilon subunit contain the editing function and is a proofreading 3'-5' exonuclease.</text>
</comment>
<dbReference type="InterPro" id="IPR036397">
    <property type="entry name" value="RNaseH_sf"/>
</dbReference>
<dbReference type="RefSeq" id="WP_099155165.1">
    <property type="nucleotide sequence ID" value="NZ_PDUD01000055.1"/>
</dbReference>
<dbReference type="GO" id="GO:0005829">
    <property type="term" value="C:cytosol"/>
    <property type="evidence" value="ECO:0007669"/>
    <property type="project" value="TreeGrafter"/>
</dbReference>
<dbReference type="SMART" id="SM00465">
    <property type="entry name" value="GIYc"/>
    <property type="match status" value="1"/>
</dbReference>
<dbReference type="InterPro" id="IPR047296">
    <property type="entry name" value="GIY-YIG_UvrC_Cho"/>
</dbReference>
<dbReference type="NCBIfam" id="TIGR00573">
    <property type="entry name" value="dnaq"/>
    <property type="match status" value="1"/>
</dbReference>